<feature type="compositionally biased region" description="Pro residues" evidence="2">
    <location>
        <begin position="299"/>
        <end position="310"/>
    </location>
</feature>
<feature type="region of interest" description="Disordered" evidence="2">
    <location>
        <begin position="140"/>
        <end position="167"/>
    </location>
</feature>
<feature type="coiled-coil region" evidence="1">
    <location>
        <begin position="784"/>
        <end position="811"/>
    </location>
</feature>
<dbReference type="InterPro" id="IPR052317">
    <property type="entry name" value="Viral_replicn-host_int_reg"/>
</dbReference>
<dbReference type="Proteomes" id="UP000440578">
    <property type="component" value="Unassembled WGS sequence"/>
</dbReference>
<dbReference type="EMBL" id="VIIS01001100">
    <property type="protein sequence ID" value="KAF0302048.1"/>
    <property type="molecule type" value="Genomic_DNA"/>
</dbReference>
<evidence type="ECO:0000313" key="4">
    <source>
        <dbReference type="EMBL" id="KAF0302048.1"/>
    </source>
</evidence>
<feature type="compositionally biased region" description="Low complexity" evidence="2">
    <location>
        <begin position="347"/>
        <end position="357"/>
    </location>
</feature>
<feature type="compositionally biased region" description="Basic and acidic residues" evidence="2">
    <location>
        <begin position="529"/>
        <end position="544"/>
    </location>
</feature>
<feature type="compositionally biased region" description="Pro residues" evidence="2">
    <location>
        <begin position="77"/>
        <end position="98"/>
    </location>
</feature>
<comment type="caution">
    <text evidence="4">The sequence shown here is derived from an EMBL/GenBank/DDBJ whole genome shotgun (WGS) entry which is preliminary data.</text>
</comment>
<feature type="compositionally biased region" description="Basic residues" evidence="2">
    <location>
        <begin position="932"/>
        <end position="942"/>
    </location>
</feature>
<evidence type="ECO:0000259" key="3">
    <source>
        <dbReference type="PROSITE" id="PS50076"/>
    </source>
</evidence>
<dbReference type="PANTHER" id="PTHR44665:SF1">
    <property type="entry name" value="DNAJ HOMOLOG SUBFAMILY C MEMBER 14"/>
    <property type="match status" value="1"/>
</dbReference>
<evidence type="ECO:0000256" key="1">
    <source>
        <dbReference type="SAM" id="Coils"/>
    </source>
</evidence>
<feature type="compositionally biased region" description="Basic residues" evidence="2">
    <location>
        <begin position="376"/>
        <end position="385"/>
    </location>
</feature>
<feature type="compositionally biased region" description="Polar residues" evidence="2">
    <location>
        <begin position="462"/>
        <end position="493"/>
    </location>
</feature>
<dbReference type="InterPro" id="IPR001623">
    <property type="entry name" value="DnaJ_domain"/>
</dbReference>
<dbReference type="SUPFAM" id="SSF46565">
    <property type="entry name" value="Chaperone J-domain"/>
    <property type="match status" value="1"/>
</dbReference>
<keyword evidence="5" id="KW-1185">Reference proteome</keyword>
<feature type="region of interest" description="Disordered" evidence="2">
    <location>
        <begin position="294"/>
        <end position="571"/>
    </location>
</feature>
<dbReference type="AlphaFoldDB" id="A0A6A4WIS1"/>
<proteinExistence type="predicted"/>
<dbReference type="InterPro" id="IPR032843">
    <property type="entry name" value="Jiv"/>
</dbReference>
<dbReference type="Pfam" id="PF14901">
    <property type="entry name" value="Jiv90"/>
    <property type="match status" value="1"/>
</dbReference>
<dbReference type="CDD" id="cd06257">
    <property type="entry name" value="DnaJ"/>
    <property type="match status" value="1"/>
</dbReference>
<evidence type="ECO:0000313" key="5">
    <source>
        <dbReference type="Proteomes" id="UP000440578"/>
    </source>
</evidence>
<feature type="compositionally biased region" description="Basic and acidic residues" evidence="2">
    <location>
        <begin position="1"/>
        <end position="15"/>
    </location>
</feature>
<organism evidence="4 5">
    <name type="scientific">Amphibalanus amphitrite</name>
    <name type="common">Striped barnacle</name>
    <name type="synonym">Balanus amphitrite</name>
    <dbReference type="NCBI Taxonomy" id="1232801"/>
    <lineage>
        <taxon>Eukaryota</taxon>
        <taxon>Metazoa</taxon>
        <taxon>Ecdysozoa</taxon>
        <taxon>Arthropoda</taxon>
        <taxon>Crustacea</taxon>
        <taxon>Multicrustacea</taxon>
        <taxon>Cirripedia</taxon>
        <taxon>Thoracica</taxon>
        <taxon>Thoracicalcarea</taxon>
        <taxon>Balanomorpha</taxon>
        <taxon>Balanoidea</taxon>
        <taxon>Balanidae</taxon>
        <taxon>Amphibalaninae</taxon>
        <taxon>Amphibalanus</taxon>
    </lineage>
</organism>
<sequence length="942" mass="100961">MRLESKSWPEMDPREGIPFGWPPESVRRRPPPPPAEYLAAQYHPPPPGLYPPHSLAGAPPPYAGLHEHELGGGPAPAHYPPPPDPFFQAPPPPPPPPAERLLYQEEPYYMPLHEPPPLPPPQHQQHYMLQPDELHGLRLQHGRLGPLGGHDGPLQRHLSSPAGLLSAPPPLPPVSAPFHASTAPSALRFSPRLAAFGAEPEHEGDGEFGTARISDNLAAHLSQMEAPPPQLEPSPPPPAAAPSFLSTLFGGWRGDAATADSGLPVSFGVKPADTPPSPPSTPVADMIQELGVTVAAPATPEPAPASPIPTPVVVTRAEPARPSYSAVLAKPRPPPAPPAAAQRSVDSGSAAGRQQSGGPRGQTARAGESEGGGSRRGGRGGRRRRSSADTVTRAAARSSPAGGTPARQPAAAAARPAQEQQPPPPPQVPGKPADTSKKKKRSGKSSRSESSDCSVAGRRAETLNNNPDRAQPTVQRRPLNYNNNLGASSTLGPAQTHVHAPPPPPAAGDTKKIDVNVGKQKNCAGKTSNESKKVAEETMDKPDNKTLSQSRGSQPLNLLTPGGAAKSERVSKELAFRARPGRAGGRGRREAGEPTSDLLRRLAAQLTPGVALVGTLLAWLAHLVCDVTLMSSRLLGVLILSVAEAGRLRACRAAGRARAAVTSRLAAIRDWWSRPAASGTSGSGLTANISLPATGEDAMKRLLACKDKDPYSILGVTHNCSDADIKKYYKRQALLVHPDKSRSPGADEAFKILRRAFELIGLPEQRAAFDAQAKEQRDVDLAFRQYTEELMTRLREKIEETQNTLRCNNCNQRHRRSRTQRPCYAARACATCKIQHAAREGDIWAESRWLGLFWRYYACMDGGVFDISEWAACQSQSLKHLQANHHTVQYRIISGAKRHRPPADEPSDRDLEDILSNLYNNGSMSGEPAAGQRRRGGRRRAH</sequence>
<reference evidence="4 5" key="1">
    <citation type="submission" date="2019-07" db="EMBL/GenBank/DDBJ databases">
        <title>Draft genome assembly of a fouling barnacle, Amphibalanus amphitrite (Darwin, 1854): The first reference genome for Thecostraca.</title>
        <authorList>
            <person name="Kim W."/>
        </authorList>
    </citation>
    <scope>NUCLEOTIDE SEQUENCE [LARGE SCALE GENOMIC DNA]</scope>
    <source>
        <strain evidence="4">SNU_AA5</strain>
        <tissue evidence="4">Soma without cirri and trophi</tissue>
    </source>
</reference>
<feature type="region of interest" description="Disordered" evidence="2">
    <location>
        <begin position="1"/>
        <end position="100"/>
    </location>
</feature>
<feature type="compositionally biased region" description="Polar residues" evidence="2">
    <location>
        <begin position="545"/>
        <end position="557"/>
    </location>
</feature>
<protein>
    <submittedName>
        <fullName evidence="4">DnaJ subfamily C member 14</fullName>
    </submittedName>
</protein>
<feature type="domain" description="J" evidence="3">
    <location>
        <begin position="709"/>
        <end position="773"/>
    </location>
</feature>
<dbReference type="Gene3D" id="1.10.287.110">
    <property type="entry name" value="DnaJ domain"/>
    <property type="match status" value="1"/>
</dbReference>
<dbReference type="InterPro" id="IPR036869">
    <property type="entry name" value="J_dom_sf"/>
</dbReference>
<dbReference type="PRINTS" id="PR00625">
    <property type="entry name" value="JDOMAIN"/>
</dbReference>
<dbReference type="Pfam" id="PF00226">
    <property type="entry name" value="DnaJ"/>
    <property type="match status" value="1"/>
</dbReference>
<keyword evidence="1" id="KW-0175">Coiled coil</keyword>
<feature type="region of interest" description="Disordered" evidence="2">
    <location>
        <begin position="918"/>
        <end position="942"/>
    </location>
</feature>
<evidence type="ECO:0000256" key="2">
    <source>
        <dbReference type="SAM" id="MobiDB-lite"/>
    </source>
</evidence>
<dbReference type="PANTHER" id="PTHR44665">
    <property type="entry name" value="DNAJ HOMOLOG SUBFAMILY C MEMBER 14"/>
    <property type="match status" value="1"/>
</dbReference>
<dbReference type="PROSITE" id="PS50076">
    <property type="entry name" value="DNAJ_2"/>
    <property type="match status" value="1"/>
</dbReference>
<feature type="compositionally biased region" description="Low complexity" evidence="2">
    <location>
        <begin position="400"/>
        <end position="420"/>
    </location>
</feature>
<dbReference type="OrthoDB" id="1507364at2759"/>
<name>A0A6A4WIS1_AMPAM</name>
<gene>
    <name evidence="4" type="primary">Dnajc14_1</name>
    <name evidence="4" type="ORF">FJT64_025842</name>
</gene>
<dbReference type="SMART" id="SM00271">
    <property type="entry name" value="DnaJ"/>
    <property type="match status" value="1"/>
</dbReference>
<accession>A0A6A4WIS1</accession>